<reference evidence="3 4" key="1">
    <citation type="submission" date="2019-02" db="EMBL/GenBank/DDBJ databases">
        <title>Deep-cultivation of Planctomycetes and their phenomic and genomic characterization uncovers novel biology.</title>
        <authorList>
            <person name="Wiegand S."/>
            <person name="Jogler M."/>
            <person name="Boedeker C."/>
            <person name="Pinto D."/>
            <person name="Vollmers J."/>
            <person name="Rivas-Marin E."/>
            <person name="Kohn T."/>
            <person name="Peeters S.H."/>
            <person name="Heuer A."/>
            <person name="Rast P."/>
            <person name="Oberbeckmann S."/>
            <person name="Bunk B."/>
            <person name="Jeske O."/>
            <person name="Meyerdierks A."/>
            <person name="Storesund J.E."/>
            <person name="Kallscheuer N."/>
            <person name="Luecker S."/>
            <person name="Lage O.M."/>
            <person name="Pohl T."/>
            <person name="Merkel B.J."/>
            <person name="Hornburger P."/>
            <person name="Mueller R.-W."/>
            <person name="Bruemmer F."/>
            <person name="Labrenz M."/>
            <person name="Spormann A.M."/>
            <person name="Op den Camp H."/>
            <person name="Overmann J."/>
            <person name="Amann R."/>
            <person name="Jetten M.S.M."/>
            <person name="Mascher T."/>
            <person name="Medema M.H."/>
            <person name="Devos D.P."/>
            <person name="Kaster A.-K."/>
            <person name="Ovreas L."/>
            <person name="Rohde M."/>
            <person name="Galperin M.Y."/>
            <person name="Jogler C."/>
        </authorList>
    </citation>
    <scope>NUCLEOTIDE SEQUENCE [LARGE SCALE GENOMIC DNA]</scope>
    <source>
        <strain evidence="3 4">Poly30</strain>
    </source>
</reference>
<name>A0A518EVE0_9BACT</name>
<proteinExistence type="predicted"/>
<feature type="signal peptide" evidence="2">
    <location>
        <begin position="1"/>
        <end position="25"/>
    </location>
</feature>
<keyword evidence="4" id="KW-1185">Reference proteome</keyword>
<evidence type="ECO:0000313" key="4">
    <source>
        <dbReference type="Proteomes" id="UP000320390"/>
    </source>
</evidence>
<feature type="chain" id="PRO_5022083051" description="Chromosome partition protein Smc" evidence="2">
    <location>
        <begin position="26"/>
        <end position="260"/>
    </location>
</feature>
<dbReference type="RefSeq" id="WP_145200070.1">
    <property type="nucleotide sequence ID" value="NZ_CP036434.1"/>
</dbReference>
<evidence type="ECO:0000256" key="1">
    <source>
        <dbReference type="SAM" id="MobiDB-lite"/>
    </source>
</evidence>
<dbReference type="EMBL" id="CP036434">
    <property type="protein sequence ID" value="QDV08063.1"/>
    <property type="molecule type" value="Genomic_DNA"/>
</dbReference>
<sequence length="260" mass="28820" precursor="true">MKLTHKTLRTATVLCLVTLPSLAAAQTSDAPQDGGTTLADRPGGSEAATAESLRVKIRDMRMNLLLGGDQVRRAEEEAVDFYVGKTRSVENRMDDVATELVELRASYDVVLDRALETGSEDALREAQPLRSRITSLESEEAGLVKRRERLSELVAAVEERDRDRRRLVDQVESATALPDSFGAPMMSIGLAPPPVAAEASVPLEDDALLNDLLERDPRRAKSLYFAADPDRYWRRFPLKPPTGELRQAMRFPLPDPVGRR</sequence>
<gene>
    <name evidence="3" type="ORF">Poly30_35990</name>
</gene>
<evidence type="ECO:0000313" key="3">
    <source>
        <dbReference type="EMBL" id="QDV08063.1"/>
    </source>
</evidence>
<evidence type="ECO:0008006" key="5">
    <source>
        <dbReference type="Google" id="ProtNLM"/>
    </source>
</evidence>
<accession>A0A518EVE0</accession>
<protein>
    <recommendedName>
        <fullName evidence="5">Chromosome partition protein Smc</fullName>
    </recommendedName>
</protein>
<dbReference type="Proteomes" id="UP000320390">
    <property type="component" value="Chromosome"/>
</dbReference>
<evidence type="ECO:0000256" key="2">
    <source>
        <dbReference type="SAM" id="SignalP"/>
    </source>
</evidence>
<feature type="region of interest" description="Disordered" evidence="1">
    <location>
        <begin position="26"/>
        <end position="49"/>
    </location>
</feature>
<dbReference type="AlphaFoldDB" id="A0A518EVE0"/>
<organism evidence="3 4">
    <name type="scientific">Saltatorellus ferox</name>
    <dbReference type="NCBI Taxonomy" id="2528018"/>
    <lineage>
        <taxon>Bacteria</taxon>
        <taxon>Pseudomonadati</taxon>
        <taxon>Planctomycetota</taxon>
        <taxon>Planctomycetia</taxon>
        <taxon>Planctomycetia incertae sedis</taxon>
        <taxon>Saltatorellus</taxon>
    </lineage>
</organism>
<keyword evidence="2" id="KW-0732">Signal</keyword>